<comment type="catalytic activity">
    <reaction evidence="22">
        <text>N,N-dimethylaniline + NADPH + O2 + H(+) = N,N-dimethylaniline N-oxide + NADP(+) + H2O</text>
        <dbReference type="Rhea" id="RHEA:24468"/>
        <dbReference type="ChEBI" id="CHEBI:15377"/>
        <dbReference type="ChEBI" id="CHEBI:15378"/>
        <dbReference type="ChEBI" id="CHEBI:15379"/>
        <dbReference type="ChEBI" id="CHEBI:16269"/>
        <dbReference type="ChEBI" id="CHEBI:17735"/>
        <dbReference type="ChEBI" id="CHEBI:57783"/>
        <dbReference type="ChEBI" id="CHEBI:58349"/>
        <dbReference type="EC" id="1.14.13.8"/>
    </reaction>
    <physiologicalReaction direction="left-to-right" evidence="22">
        <dbReference type="Rhea" id="RHEA:24469"/>
    </physiologicalReaction>
</comment>
<evidence type="ECO:0000256" key="19">
    <source>
        <dbReference type="ARBA" id="ARBA00047338"/>
    </source>
</evidence>
<evidence type="ECO:0000256" key="13">
    <source>
        <dbReference type="ARBA" id="ARBA00029725"/>
    </source>
</evidence>
<dbReference type="EMBL" id="WIGM01000036">
    <property type="protein sequence ID" value="KAF6843588.1"/>
    <property type="molecule type" value="Genomic_DNA"/>
</dbReference>
<keyword evidence="6" id="KW-0256">Endoplasmic reticulum</keyword>
<keyword evidence="7" id="KW-0274">FAD</keyword>
<keyword evidence="5" id="KW-0812">Transmembrane</keyword>
<evidence type="ECO:0000256" key="6">
    <source>
        <dbReference type="ARBA" id="ARBA00022824"/>
    </source>
</evidence>
<dbReference type="AlphaFoldDB" id="A0A8H6NW72"/>
<evidence type="ECO:0000256" key="2">
    <source>
        <dbReference type="ARBA" id="ARBA00004389"/>
    </source>
</evidence>
<dbReference type="GO" id="GO:0005789">
    <property type="term" value="C:endoplasmic reticulum membrane"/>
    <property type="evidence" value="ECO:0007669"/>
    <property type="project" value="UniProtKB-SubCell"/>
</dbReference>
<evidence type="ECO:0000256" key="1">
    <source>
        <dbReference type="ARBA" id="ARBA00001974"/>
    </source>
</evidence>
<evidence type="ECO:0000256" key="11">
    <source>
        <dbReference type="ARBA" id="ARBA00023033"/>
    </source>
</evidence>
<dbReference type="InterPro" id="IPR000960">
    <property type="entry name" value="Flavin_mOase"/>
</dbReference>
<sequence>MSSQSKRVAIIGAGTSGLAAIKELVAAGIEVQCFESASKLGGQWLYEPNPTPESHSSIYRGLVVNSCRDSSCFSDFPIDPARYPIFYPHDLHLRYIGEWAAHFDLEKHVRFGVSVVGCAPRKEGGWEVRVRSNADKAEEEVFNFDAVICGSGLSRRPKIPEFPGREAFEGEVLHSHFYRTPTPFDGKKVVVVGLGSTAVDLACEIGPLAKELHVVNKRGAWIIPRFLLGKPAEAWNSRSSATWIPFSVQAFLYDKILAHALGPPPAVLKPDHKIMEQNPSVRGDFVEKLQSGVFSLHRANVSSFTASGVVLDDGSAIDADVVILCTGYHHADLPYLPPGALAARDAPAPHVDLYKSVVPPRMKDLFVMGQVEVAGPAIPIIEAQARYITAILTGKLELPGEEAMMRDIKEFRAWQGRHFVNSERHTMTVEYNPYIDGLLAPLGAVPSGWRLLWRVFSSGRPGRAFSVYKAVFFDIQIGAQWRLDGDGACRELAEETLIRMASGADRLSDAEKALLGLLSPL</sequence>
<dbReference type="InterPro" id="IPR036188">
    <property type="entry name" value="FAD/NAD-bd_sf"/>
</dbReference>
<comment type="function">
    <text evidence="18">Broad spectrum monooxygenase that catalyzes the oxygenation of a wide variety of nitrogen- and sulfur-containing compounds including xenobiotics. Catalyzes the S-oxygenation of hypotaurine to produce taurine, an organic osmolyte involved in cell volume regulation as well as a variety of cytoprotective and developmental processes. In vitro, catalyzes the N-oxygenation of trimethylamine (TMA) to produce trimethylamine N-oxide (TMAO) and could therefore participate to the detoxification of this compound that is generated by the action of gut microbiota from dietary precursors such as choline, choline containing compounds, betaine or L-carnitine.</text>
</comment>
<evidence type="ECO:0000256" key="18">
    <source>
        <dbReference type="ARBA" id="ARBA00045957"/>
    </source>
</evidence>
<dbReference type="PIRSF" id="PIRSF000332">
    <property type="entry name" value="FMO"/>
    <property type="match status" value="1"/>
</dbReference>
<comment type="caution">
    <text evidence="23">The sequence shown here is derived from an EMBL/GenBank/DDBJ whole genome shotgun (WGS) entry which is preliminary data.</text>
</comment>
<proteinExistence type="inferred from homology"/>
<evidence type="ECO:0000256" key="14">
    <source>
        <dbReference type="ARBA" id="ARBA00034528"/>
    </source>
</evidence>
<dbReference type="SUPFAM" id="SSF51905">
    <property type="entry name" value="FAD/NAD(P)-binding domain"/>
    <property type="match status" value="2"/>
</dbReference>
<keyword evidence="4" id="KW-0285">Flavoprotein</keyword>
<evidence type="ECO:0000256" key="4">
    <source>
        <dbReference type="ARBA" id="ARBA00022630"/>
    </source>
</evidence>
<comment type="cofactor">
    <cofactor evidence="1">
        <name>FAD</name>
        <dbReference type="ChEBI" id="CHEBI:57692"/>
    </cofactor>
</comment>
<evidence type="ECO:0000256" key="17">
    <source>
        <dbReference type="ARBA" id="ARBA00034561"/>
    </source>
</evidence>
<evidence type="ECO:0000256" key="22">
    <source>
        <dbReference type="ARBA" id="ARBA00049443"/>
    </source>
</evidence>
<evidence type="ECO:0000313" key="23">
    <source>
        <dbReference type="EMBL" id="KAF6843588.1"/>
    </source>
</evidence>
<reference evidence="23" key="1">
    <citation type="journal article" date="2020" name="Phytopathology">
        <title>Genome Sequence Resources of Colletotrichum truncatum, C. plurivorum, C. musicola, and C. sojae: Four Species Pathogenic to Soybean (Glycine max).</title>
        <authorList>
            <person name="Rogerio F."/>
            <person name="Boufleur T.R."/>
            <person name="Ciampi-Guillardi M."/>
            <person name="Sukno S.A."/>
            <person name="Thon M.R."/>
            <person name="Massola Junior N.S."/>
            <person name="Baroncelli R."/>
        </authorList>
    </citation>
    <scope>NUCLEOTIDE SEQUENCE</scope>
    <source>
        <strain evidence="23">LFN0074</strain>
    </source>
</reference>
<dbReference type="EC" id="1.14.13.148" evidence="14"/>
<evidence type="ECO:0000256" key="16">
    <source>
        <dbReference type="ARBA" id="ARBA00034554"/>
    </source>
</evidence>
<dbReference type="PANTHER" id="PTHR23023">
    <property type="entry name" value="DIMETHYLANILINE MONOOXYGENASE"/>
    <property type="match status" value="1"/>
</dbReference>
<comment type="subcellular location">
    <subcellularLocation>
        <location evidence="2">Endoplasmic reticulum membrane</location>
        <topology evidence="2">Single-pass membrane protein</topology>
    </subcellularLocation>
</comment>
<evidence type="ECO:0000256" key="21">
    <source>
        <dbReference type="ARBA" id="ARBA00048088"/>
    </source>
</evidence>
<comment type="similarity">
    <text evidence="3">Belongs to the FMO family.</text>
</comment>
<keyword evidence="11 23" id="KW-0503">Monooxygenase</keyword>
<keyword evidence="8" id="KW-0521">NADP</keyword>
<dbReference type="InterPro" id="IPR020946">
    <property type="entry name" value="Flavin_mOase-like"/>
</dbReference>
<dbReference type="GO" id="GO:0034899">
    <property type="term" value="F:trimethylamine monooxygenase activity"/>
    <property type="evidence" value="ECO:0007669"/>
    <property type="project" value="UniProtKB-EC"/>
</dbReference>
<dbReference type="Pfam" id="PF00743">
    <property type="entry name" value="FMO-like"/>
    <property type="match status" value="1"/>
</dbReference>
<evidence type="ECO:0000256" key="10">
    <source>
        <dbReference type="ARBA" id="ARBA00023002"/>
    </source>
</evidence>
<keyword evidence="24" id="KW-1185">Reference proteome</keyword>
<evidence type="ECO:0000256" key="7">
    <source>
        <dbReference type="ARBA" id="ARBA00022827"/>
    </source>
</evidence>
<evidence type="ECO:0000256" key="8">
    <source>
        <dbReference type="ARBA" id="ARBA00022857"/>
    </source>
</evidence>
<evidence type="ECO:0000256" key="12">
    <source>
        <dbReference type="ARBA" id="ARBA00023136"/>
    </source>
</evidence>
<evidence type="ECO:0000256" key="20">
    <source>
        <dbReference type="ARBA" id="ARBA00048041"/>
    </source>
</evidence>
<comment type="catalytic activity">
    <reaction evidence="20">
        <text>hypotaurine + NADPH + O2 + H(+) = taurine + NADP(+) + H2O</text>
        <dbReference type="Rhea" id="RHEA:69819"/>
        <dbReference type="ChEBI" id="CHEBI:15377"/>
        <dbReference type="ChEBI" id="CHEBI:15378"/>
        <dbReference type="ChEBI" id="CHEBI:15379"/>
        <dbReference type="ChEBI" id="CHEBI:57783"/>
        <dbReference type="ChEBI" id="CHEBI:57853"/>
        <dbReference type="ChEBI" id="CHEBI:58349"/>
        <dbReference type="ChEBI" id="CHEBI:507393"/>
        <dbReference type="EC" id="1.14.13.8"/>
    </reaction>
    <physiologicalReaction direction="left-to-right" evidence="20">
        <dbReference type="Rhea" id="RHEA:69820"/>
    </physiologicalReaction>
</comment>
<protein>
    <recommendedName>
        <fullName evidence="15">Flavin-containing monooxygenase 1</fullName>
        <ecNumber evidence="14">1.14.13.148</ecNumber>
    </recommendedName>
    <alternativeName>
        <fullName evidence="17">Dimethylaniline monooxygenase [N-oxide-forming] 1</fullName>
    </alternativeName>
    <alternativeName>
        <fullName evidence="13">Dimethylaniline oxidase 1</fullName>
    </alternativeName>
    <alternativeName>
        <fullName evidence="16">Trimethylamine monooxygenase</fullName>
    </alternativeName>
</protein>
<evidence type="ECO:0000256" key="15">
    <source>
        <dbReference type="ARBA" id="ARBA00034536"/>
    </source>
</evidence>
<evidence type="ECO:0000256" key="9">
    <source>
        <dbReference type="ARBA" id="ARBA00022989"/>
    </source>
</evidence>
<evidence type="ECO:0000256" key="5">
    <source>
        <dbReference type="ARBA" id="ARBA00022692"/>
    </source>
</evidence>
<dbReference type="Gene3D" id="3.50.50.60">
    <property type="entry name" value="FAD/NAD(P)-binding domain"/>
    <property type="match status" value="1"/>
</dbReference>
<dbReference type="Proteomes" id="UP000639643">
    <property type="component" value="Unassembled WGS sequence"/>
</dbReference>
<organism evidence="23 24">
    <name type="scientific">Colletotrichum musicola</name>
    <dbReference type="NCBI Taxonomy" id="2175873"/>
    <lineage>
        <taxon>Eukaryota</taxon>
        <taxon>Fungi</taxon>
        <taxon>Dikarya</taxon>
        <taxon>Ascomycota</taxon>
        <taxon>Pezizomycotina</taxon>
        <taxon>Sordariomycetes</taxon>
        <taxon>Hypocreomycetidae</taxon>
        <taxon>Glomerellales</taxon>
        <taxon>Glomerellaceae</taxon>
        <taxon>Colletotrichum</taxon>
        <taxon>Colletotrichum orchidearum species complex</taxon>
    </lineage>
</organism>
<dbReference type="GO" id="GO:0004499">
    <property type="term" value="F:N,N-dimethylaniline monooxygenase activity"/>
    <property type="evidence" value="ECO:0007669"/>
    <property type="project" value="InterPro"/>
</dbReference>
<dbReference type="OrthoDB" id="66881at2759"/>
<name>A0A8H6NW72_9PEZI</name>
<dbReference type="GO" id="GO:0050660">
    <property type="term" value="F:flavin adenine dinucleotide binding"/>
    <property type="evidence" value="ECO:0007669"/>
    <property type="project" value="InterPro"/>
</dbReference>
<dbReference type="FunFam" id="3.50.50.60:FF:000159">
    <property type="entry name" value="Dimethylaniline monooxygenase [N-oxide-forming]"/>
    <property type="match status" value="1"/>
</dbReference>
<evidence type="ECO:0000256" key="3">
    <source>
        <dbReference type="ARBA" id="ARBA00009183"/>
    </source>
</evidence>
<keyword evidence="9" id="KW-1133">Transmembrane helix</keyword>
<accession>A0A8H6NW72</accession>
<keyword evidence="10" id="KW-0560">Oxidoreductase</keyword>
<gene>
    <name evidence="23" type="ORF">CMUS01_01915</name>
</gene>
<keyword evidence="12" id="KW-0472">Membrane</keyword>
<comment type="catalytic activity">
    <reaction evidence="21">
        <text>trimethylamine + NADPH + O2 = trimethylamine N-oxide + NADP(+) + H2O</text>
        <dbReference type="Rhea" id="RHEA:31979"/>
        <dbReference type="ChEBI" id="CHEBI:15377"/>
        <dbReference type="ChEBI" id="CHEBI:15379"/>
        <dbReference type="ChEBI" id="CHEBI:15724"/>
        <dbReference type="ChEBI" id="CHEBI:57783"/>
        <dbReference type="ChEBI" id="CHEBI:58349"/>
        <dbReference type="ChEBI" id="CHEBI:58389"/>
        <dbReference type="EC" id="1.14.13.148"/>
    </reaction>
    <physiologicalReaction direction="left-to-right" evidence="21">
        <dbReference type="Rhea" id="RHEA:31980"/>
    </physiologicalReaction>
</comment>
<dbReference type="PRINTS" id="PR00370">
    <property type="entry name" value="FMOXYGENASE"/>
</dbReference>
<dbReference type="InterPro" id="IPR050346">
    <property type="entry name" value="FMO-like"/>
</dbReference>
<dbReference type="GO" id="GO:0050661">
    <property type="term" value="F:NADP binding"/>
    <property type="evidence" value="ECO:0007669"/>
    <property type="project" value="InterPro"/>
</dbReference>
<evidence type="ECO:0000313" key="24">
    <source>
        <dbReference type="Proteomes" id="UP000639643"/>
    </source>
</evidence>
<comment type="catalytic activity">
    <reaction evidence="19">
        <text>hypotaurine + NADH + O2 + H(+) = taurine + NAD(+) + H2O</text>
        <dbReference type="Rhea" id="RHEA:74111"/>
        <dbReference type="ChEBI" id="CHEBI:15377"/>
        <dbReference type="ChEBI" id="CHEBI:15378"/>
        <dbReference type="ChEBI" id="CHEBI:15379"/>
        <dbReference type="ChEBI" id="CHEBI:57540"/>
        <dbReference type="ChEBI" id="CHEBI:57853"/>
        <dbReference type="ChEBI" id="CHEBI:57945"/>
        <dbReference type="ChEBI" id="CHEBI:507393"/>
        <dbReference type="EC" id="1.14.13.8"/>
    </reaction>
    <physiologicalReaction direction="left-to-right" evidence="19">
        <dbReference type="Rhea" id="RHEA:74112"/>
    </physiologicalReaction>
</comment>